<sequence>MKSDCKGLFSLFVDNLPEDVGLSWFRKFFNQYGVVRETYIPIKRSKVTNRRFGFVRYDCASSVEVAIAKANGFWIEDRKLFVKLAAFEVQNHKPVVRRVVQDSTNISANGYSARDVDHCKQGTASHHVHIGMTDHGKGVSFADVVKGRNVSPSICTIKAKVDTIVERDNWLLRSVIAKSPSLRSIESIRENFYMDGVFDVQIRALGGSYFLLTFPSIDDMKATVESSDVNWLGNFFEEYQPWSPNFAFEASQRDFSKNVKSDLEMGEVGESHYNVAVVAKEEETEEEELGEDDNSRGDESKIDVDDVPFVVSNSIKSKTDDSCSNCDSLLGDSREDIESFEDNAVARQLENSMEVVEVVAETDDDGANRITPASSVFRTCCRRISSSTATTTNKIPLLWPNTTTNPTTGSDSIANDSPIALQLLSWGRGASGQLGGGTEEIRLYPAPLASLLLPPSFRLSNPTPGRLTHYDNSSHSSDWSGGGGGGGGDAGVEVGISCGLFHSALLVDGKVWIWGKGDGGRLGFGHENSLFVPTLNPNLDCVRSLALGGLHSVALNSTGQVFTWGYGGFGALGHSVYHRELSPRLVKGSWDAEIQHIATSGTHTAAITESGELYTWGRDEGDGRLGLGPGRGPSEASGLSIPSKVKALPVPVSAVSCGGFFTMALTKEGQLWNWGANSNYELGRGDTVSGWKPKPIPSLDDVHIIQIAGGGYHSLALTDDGKVLSWGHGGHGQLGHFSTHNQKIPAPIEGLADEKIIHIACGGSSSAAISDKGKLYMWGNAKDSQLGIPGLPEVQPFPVEVKFLMEDDGLGTHHVLSVAIGASHVICLVSRSEGEIYAATPEFLAKKILFFNGIHEKNTKFVGGALLELLQPSTAATSHMDKDI</sequence>
<organism evidence="1 2">
    <name type="scientific">Vaccinium darrowii</name>
    <dbReference type="NCBI Taxonomy" id="229202"/>
    <lineage>
        <taxon>Eukaryota</taxon>
        <taxon>Viridiplantae</taxon>
        <taxon>Streptophyta</taxon>
        <taxon>Embryophyta</taxon>
        <taxon>Tracheophyta</taxon>
        <taxon>Spermatophyta</taxon>
        <taxon>Magnoliopsida</taxon>
        <taxon>eudicotyledons</taxon>
        <taxon>Gunneridae</taxon>
        <taxon>Pentapetalae</taxon>
        <taxon>asterids</taxon>
        <taxon>Ericales</taxon>
        <taxon>Ericaceae</taxon>
        <taxon>Vaccinioideae</taxon>
        <taxon>Vaccinieae</taxon>
        <taxon>Vaccinium</taxon>
    </lineage>
</organism>
<accession>A0ACB7ZMW8</accession>
<keyword evidence="2" id="KW-1185">Reference proteome</keyword>
<name>A0ACB7ZMW8_9ERIC</name>
<gene>
    <name evidence="1" type="ORF">Vadar_027186</name>
</gene>
<protein>
    <submittedName>
        <fullName evidence="1">Uncharacterized protein</fullName>
    </submittedName>
</protein>
<dbReference type="Proteomes" id="UP000828048">
    <property type="component" value="Chromosome 9"/>
</dbReference>
<reference evidence="1 2" key="1">
    <citation type="journal article" date="2021" name="Hortic Res">
        <title>High-quality reference genome and annotation aids understanding of berry development for evergreen blueberry (Vaccinium darrowii).</title>
        <authorList>
            <person name="Yu J."/>
            <person name="Hulse-Kemp A.M."/>
            <person name="Babiker E."/>
            <person name="Staton M."/>
        </authorList>
    </citation>
    <scope>NUCLEOTIDE SEQUENCE [LARGE SCALE GENOMIC DNA]</scope>
    <source>
        <strain evidence="2">cv. NJ 8807/NJ 8810</strain>
        <tissue evidence="1">Young leaf</tissue>
    </source>
</reference>
<evidence type="ECO:0000313" key="1">
    <source>
        <dbReference type="EMBL" id="KAH7866959.1"/>
    </source>
</evidence>
<evidence type="ECO:0000313" key="2">
    <source>
        <dbReference type="Proteomes" id="UP000828048"/>
    </source>
</evidence>
<dbReference type="EMBL" id="CM037159">
    <property type="protein sequence ID" value="KAH7866959.1"/>
    <property type="molecule type" value="Genomic_DNA"/>
</dbReference>
<comment type="caution">
    <text evidence="1">The sequence shown here is derived from an EMBL/GenBank/DDBJ whole genome shotgun (WGS) entry which is preliminary data.</text>
</comment>
<proteinExistence type="predicted"/>